<reference evidence="1" key="1">
    <citation type="submission" date="2021-06" db="EMBL/GenBank/DDBJ databases">
        <authorList>
            <person name="Kallberg Y."/>
            <person name="Tangrot J."/>
            <person name="Rosling A."/>
        </authorList>
    </citation>
    <scope>NUCLEOTIDE SEQUENCE</scope>
    <source>
        <strain evidence="1">MA461A</strain>
    </source>
</reference>
<dbReference type="EMBL" id="CAJVQC010056740">
    <property type="protein sequence ID" value="CAG8796787.1"/>
    <property type="molecule type" value="Genomic_DNA"/>
</dbReference>
<name>A0ACA9RKQ5_9GLOM</name>
<evidence type="ECO:0000313" key="2">
    <source>
        <dbReference type="Proteomes" id="UP000789920"/>
    </source>
</evidence>
<proteinExistence type="predicted"/>
<feature type="non-terminal residue" evidence="1">
    <location>
        <position position="103"/>
    </location>
</feature>
<accession>A0ACA9RKQ5</accession>
<protein>
    <submittedName>
        <fullName evidence="1">20616_t:CDS:1</fullName>
    </submittedName>
</protein>
<organism evidence="1 2">
    <name type="scientific">Racocetra persica</name>
    <dbReference type="NCBI Taxonomy" id="160502"/>
    <lineage>
        <taxon>Eukaryota</taxon>
        <taxon>Fungi</taxon>
        <taxon>Fungi incertae sedis</taxon>
        <taxon>Mucoromycota</taxon>
        <taxon>Glomeromycotina</taxon>
        <taxon>Glomeromycetes</taxon>
        <taxon>Diversisporales</taxon>
        <taxon>Gigasporaceae</taxon>
        <taxon>Racocetra</taxon>
    </lineage>
</organism>
<comment type="caution">
    <text evidence="1">The sequence shown here is derived from an EMBL/GenBank/DDBJ whole genome shotgun (WGS) entry which is preliminary data.</text>
</comment>
<sequence>MILIAKLVDEVPAIKVTYEYKESIPAPSVINGCEVFRDNLSYDSDGMCPKYLTSNLSLAEDVRKNASLYNFNRFKRQLMDKTLFTQLGFSPTYKTYYYVTTDP</sequence>
<keyword evidence="2" id="KW-1185">Reference proteome</keyword>
<evidence type="ECO:0000313" key="1">
    <source>
        <dbReference type="EMBL" id="CAG8796787.1"/>
    </source>
</evidence>
<dbReference type="Proteomes" id="UP000789920">
    <property type="component" value="Unassembled WGS sequence"/>
</dbReference>
<gene>
    <name evidence="1" type="ORF">RPERSI_LOCUS20225</name>
</gene>